<keyword evidence="1" id="KW-0472">Membrane</keyword>
<keyword evidence="3" id="KW-1185">Reference proteome</keyword>
<evidence type="ECO:0000313" key="3">
    <source>
        <dbReference type="Proteomes" id="UP000321901"/>
    </source>
</evidence>
<sequence length="191" mass="22187">MTNRDILTGILFLFLCFRFFRLVIKMRQPTAFPVTEEDLQAIRVQPKKTIERPVISQQRSALKWLGFSLSIFLILAVYKLLDTTINLPYATVLIWALIYFNYIWNLFAFVEGGVLCGGKFVSWKNIQSYHFEAIDKNHRFYGDSPEVNSGHELWIMTKYSEISCVVTSEVVKEKLVGILDAHLKADKRNKE</sequence>
<keyword evidence="1" id="KW-0812">Transmembrane</keyword>
<evidence type="ECO:0000313" key="2">
    <source>
        <dbReference type="EMBL" id="GEN84532.1"/>
    </source>
</evidence>
<keyword evidence="1" id="KW-1133">Transmembrane helix</keyword>
<gene>
    <name evidence="2" type="ORF">SLU01_28440</name>
</gene>
<organism evidence="2 3">
    <name type="scientific">Sporosarcina luteola</name>
    <dbReference type="NCBI Taxonomy" id="582850"/>
    <lineage>
        <taxon>Bacteria</taxon>
        <taxon>Bacillati</taxon>
        <taxon>Bacillota</taxon>
        <taxon>Bacilli</taxon>
        <taxon>Bacillales</taxon>
        <taxon>Caryophanaceae</taxon>
        <taxon>Sporosarcina</taxon>
    </lineage>
</organism>
<dbReference type="EMBL" id="BJYL01000038">
    <property type="protein sequence ID" value="GEN84532.1"/>
    <property type="molecule type" value="Genomic_DNA"/>
</dbReference>
<evidence type="ECO:0000256" key="1">
    <source>
        <dbReference type="SAM" id="Phobius"/>
    </source>
</evidence>
<dbReference type="Proteomes" id="UP000321901">
    <property type="component" value="Unassembled WGS sequence"/>
</dbReference>
<dbReference type="AlphaFoldDB" id="A0A511ZAR3"/>
<feature type="transmembrane region" description="Helical" evidence="1">
    <location>
        <begin position="6"/>
        <end position="24"/>
    </location>
</feature>
<name>A0A511ZAR3_9BACL</name>
<reference evidence="2 3" key="1">
    <citation type="submission" date="2019-07" db="EMBL/GenBank/DDBJ databases">
        <title>Whole genome shotgun sequence of Sporosarcina luteola NBRC 105378.</title>
        <authorList>
            <person name="Hosoyama A."/>
            <person name="Uohara A."/>
            <person name="Ohji S."/>
            <person name="Ichikawa N."/>
        </authorList>
    </citation>
    <scope>NUCLEOTIDE SEQUENCE [LARGE SCALE GENOMIC DNA]</scope>
    <source>
        <strain evidence="2 3">NBRC 105378</strain>
    </source>
</reference>
<accession>A0A511ZAR3</accession>
<evidence type="ECO:0008006" key="4">
    <source>
        <dbReference type="Google" id="ProtNLM"/>
    </source>
</evidence>
<feature type="transmembrane region" description="Helical" evidence="1">
    <location>
        <begin position="87"/>
        <end position="110"/>
    </location>
</feature>
<proteinExistence type="predicted"/>
<feature type="transmembrane region" description="Helical" evidence="1">
    <location>
        <begin position="61"/>
        <end position="81"/>
    </location>
</feature>
<dbReference type="OrthoDB" id="2436848at2"/>
<dbReference type="RefSeq" id="WP_147059454.1">
    <property type="nucleotide sequence ID" value="NZ_BJYL01000038.1"/>
</dbReference>
<protein>
    <recommendedName>
        <fullName evidence="4">DUF5673 domain-containing protein</fullName>
    </recommendedName>
</protein>
<comment type="caution">
    <text evidence="2">The sequence shown here is derived from an EMBL/GenBank/DDBJ whole genome shotgun (WGS) entry which is preliminary data.</text>
</comment>